<reference evidence="3" key="1">
    <citation type="submission" date="2016-11" db="EMBL/GenBank/DDBJ databases">
        <authorList>
            <person name="Varghese N."/>
            <person name="Submissions S."/>
        </authorList>
    </citation>
    <scope>NUCLEOTIDE SEQUENCE [LARGE SCALE GENOMIC DNA]</scope>
    <source>
        <strain evidence="3">CGMCC 1.8995</strain>
    </source>
</reference>
<dbReference type="Proteomes" id="UP000184520">
    <property type="component" value="Unassembled WGS sequence"/>
</dbReference>
<feature type="transmembrane region" description="Helical" evidence="1">
    <location>
        <begin position="6"/>
        <end position="32"/>
    </location>
</feature>
<keyword evidence="1" id="KW-0812">Transmembrane</keyword>
<keyword evidence="1" id="KW-1133">Transmembrane helix</keyword>
<dbReference type="AlphaFoldDB" id="A0A1M5PML9"/>
<name>A0A1M5PML9_9ALTE</name>
<protein>
    <submittedName>
        <fullName evidence="2">Uncharacterized protein</fullName>
    </submittedName>
</protein>
<keyword evidence="1" id="KW-0472">Membrane</keyword>
<dbReference type="EMBL" id="FQWD01000006">
    <property type="protein sequence ID" value="SHH02819.1"/>
    <property type="molecule type" value="Genomic_DNA"/>
</dbReference>
<proteinExistence type="predicted"/>
<feature type="transmembrane region" description="Helical" evidence="1">
    <location>
        <begin position="96"/>
        <end position="115"/>
    </location>
</feature>
<evidence type="ECO:0000256" key="1">
    <source>
        <dbReference type="SAM" id="Phobius"/>
    </source>
</evidence>
<gene>
    <name evidence="2" type="ORF">SAMN05216361_3515</name>
</gene>
<evidence type="ECO:0000313" key="3">
    <source>
        <dbReference type="Proteomes" id="UP000184520"/>
    </source>
</evidence>
<sequence length="127" mass="14186">MNKNLAVLSTVLFGVFVIAIVVGIVELIFMALDPNFTVGNDPKVLAGAISQELISAAIILIISPFTACMGAVILLFNRFRARWYFYWSLILSLPYALFFPFGTGIFAITWGYLIYHRKTFLNQADPT</sequence>
<dbReference type="STRING" id="634436.SAMN05216361_3515"/>
<accession>A0A1M5PML9</accession>
<keyword evidence="3" id="KW-1185">Reference proteome</keyword>
<dbReference type="RefSeq" id="WP_073324491.1">
    <property type="nucleotide sequence ID" value="NZ_FQWD01000006.1"/>
</dbReference>
<evidence type="ECO:0000313" key="2">
    <source>
        <dbReference type="EMBL" id="SHH02819.1"/>
    </source>
</evidence>
<organism evidence="2 3">
    <name type="scientific">Marisediminitalea aggregata</name>
    <dbReference type="NCBI Taxonomy" id="634436"/>
    <lineage>
        <taxon>Bacteria</taxon>
        <taxon>Pseudomonadati</taxon>
        <taxon>Pseudomonadota</taxon>
        <taxon>Gammaproteobacteria</taxon>
        <taxon>Alteromonadales</taxon>
        <taxon>Alteromonadaceae</taxon>
        <taxon>Marisediminitalea</taxon>
    </lineage>
</organism>
<feature type="transmembrane region" description="Helical" evidence="1">
    <location>
        <begin position="53"/>
        <end position="76"/>
    </location>
</feature>